<comment type="caution">
    <text evidence="3">The sequence shown here is derived from an EMBL/GenBank/DDBJ whole genome shotgun (WGS) entry which is preliminary data.</text>
</comment>
<dbReference type="SUPFAM" id="SSF48452">
    <property type="entry name" value="TPR-like"/>
    <property type="match status" value="1"/>
</dbReference>
<dbReference type="InterPro" id="IPR050817">
    <property type="entry name" value="DjlA_DnaK_co-chaperone"/>
</dbReference>
<protein>
    <submittedName>
        <fullName evidence="3">Molecular chaperone DnaJ</fullName>
    </submittedName>
</protein>
<dbReference type="PROSITE" id="PS50005">
    <property type="entry name" value="TPR"/>
    <property type="match status" value="1"/>
</dbReference>
<name>A0AA40SY86_9NOST</name>
<sequence length="311" mass="35726">MSQTFLPPKWLEQLFDPYAVLGISVTADERQILKRYHTLAKLLHPDRHTASHNPDQELATAIFSHLINPAYEQLKHTQKRFSTIATLRLEAKCWKQKQTTSSQSLLAQELMEMSALEAEFFYEEAIASYAKAQYKSIRQFYQVTQQISILNLLYLGLHKHDLVLPQEPNPIILEMQVKPVELALCEKTNVKPVLKNYAQRHYQRGIQYVRLANWALAVQELRDAIKLEPNNSDYHALLGLVHLQQKFPGMARVYIRQALKLNPQHSLALKYAPKLKIKPGENANPQSMAKAMSIAALLSWFSEGKRSQVKC</sequence>
<organism evidence="3 4">
    <name type="scientific">Komarekiella delphini-convector SJRDD-AB1</name>
    <dbReference type="NCBI Taxonomy" id="2593771"/>
    <lineage>
        <taxon>Bacteria</taxon>
        <taxon>Bacillati</taxon>
        <taxon>Cyanobacteriota</taxon>
        <taxon>Cyanophyceae</taxon>
        <taxon>Nostocales</taxon>
        <taxon>Nostocaceae</taxon>
        <taxon>Komarekiella</taxon>
        <taxon>Komarekiella delphini-convector</taxon>
    </lineage>
</organism>
<feature type="repeat" description="TPR" evidence="1">
    <location>
        <begin position="198"/>
        <end position="231"/>
    </location>
</feature>
<evidence type="ECO:0000259" key="2">
    <source>
        <dbReference type="PROSITE" id="PS50076"/>
    </source>
</evidence>
<keyword evidence="4" id="KW-1185">Reference proteome</keyword>
<dbReference type="InterPro" id="IPR036869">
    <property type="entry name" value="J_dom_sf"/>
</dbReference>
<dbReference type="SMART" id="SM00271">
    <property type="entry name" value="DnaJ"/>
    <property type="match status" value="1"/>
</dbReference>
<evidence type="ECO:0000313" key="3">
    <source>
        <dbReference type="EMBL" id="MBD6617494.1"/>
    </source>
</evidence>
<dbReference type="Pfam" id="PF00226">
    <property type="entry name" value="DnaJ"/>
    <property type="match status" value="1"/>
</dbReference>
<dbReference type="CDD" id="cd06257">
    <property type="entry name" value="DnaJ"/>
    <property type="match status" value="1"/>
</dbReference>
<accession>A0AA40SY86</accession>
<proteinExistence type="predicted"/>
<dbReference type="InterPro" id="IPR001623">
    <property type="entry name" value="DnaJ_domain"/>
</dbReference>
<dbReference type="PROSITE" id="PS50076">
    <property type="entry name" value="DNAJ_2"/>
    <property type="match status" value="1"/>
</dbReference>
<reference evidence="3" key="1">
    <citation type="submission" date="2019-07" db="EMBL/GenBank/DDBJ databases">
        <title>Toxilogical consequences of a new and cryptic species of cyanobacteria (Komarekiella delphini-convector) recovered from the epidermis of a bottlenose dolphin and 1500 ft. in the air.</title>
        <authorList>
            <person name="Brown A.O."/>
            <person name="Dvorak P."/>
            <person name="Villanueva C.D."/>
            <person name="Foss A.J."/>
            <person name="Garvey A.D."/>
            <person name="Gibson Q.A."/>
            <person name="Johansen J.R."/>
            <person name="Casamatta D.A."/>
        </authorList>
    </citation>
    <scope>NUCLEOTIDE SEQUENCE</scope>
    <source>
        <strain evidence="3">SJRDD-AB1</strain>
    </source>
</reference>
<dbReference type="AlphaFoldDB" id="A0AA40SY86"/>
<keyword evidence="1" id="KW-0802">TPR repeat</keyword>
<dbReference type="SMART" id="SM00028">
    <property type="entry name" value="TPR"/>
    <property type="match status" value="2"/>
</dbReference>
<dbReference type="PANTHER" id="PTHR24074">
    <property type="entry name" value="CO-CHAPERONE PROTEIN DJLA"/>
    <property type="match status" value="1"/>
</dbReference>
<evidence type="ECO:0000256" key="1">
    <source>
        <dbReference type="PROSITE-ProRule" id="PRU00339"/>
    </source>
</evidence>
<dbReference type="Gene3D" id="1.10.287.110">
    <property type="entry name" value="DnaJ domain"/>
    <property type="match status" value="1"/>
</dbReference>
<dbReference type="Proteomes" id="UP001165986">
    <property type="component" value="Unassembled WGS sequence"/>
</dbReference>
<gene>
    <name evidence="3" type="ORF">FNW02_17095</name>
</gene>
<dbReference type="RefSeq" id="WP_191758706.1">
    <property type="nucleotide sequence ID" value="NZ_VJXY01000017.1"/>
</dbReference>
<evidence type="ECO:0000313" key="4">
    <source>
        <dbReference type="Proteomes" id="UP001165986"/>
    </source>
</evidence>
<dbReference type="InterPro" id="IPR011990">
    <property type="entry name" value="TPR-like_helical_dom_sf"/>
</dbReference>
<dbReference type="InterPro" id="IPR019734">
    <property type="entry name" value="TPR_rpt"/>
</dbReference>
<dbReference type="SUPFAM" id="SSF46565">
    <property type="entry name" value="Chaperone J-domain"/>
    <property type="match status" value="1"/>
</dbReference>
<dbReference type="EMBL" id="VJXY01000017">
    <property type="protein sequence ID" value="MBD6617494.1"/>
    <property type="molecule type" value="Genomic_DNA"/>
</dbReference>
<feature type="domain" description="J" evidence="2">
    <location>
        <begin position="16"/>
        <end position="79"/>
    </location>
</feature>
<dbReference type="Gene3D" id="1.25.40.10">
    <property type="entry name" value="Tetratricopeptide repeat domain"/>
    <property type="match status" value="1"/>
</dbReference>